<dbReference type="Proteomes" id="UP000789396">
    <property type="component" value="Unassembled WGS sequence"/>
</dbReference>
<sequence length="78" mass="9232">MEKYSGSLKGIDLAKFDFPQARSDWKIEYENEQTQQASVEFRAHIQIPLKKKFLTSSPTELELEYEDREDSLNGKVYW</sequence>
<accession>A0A9N9N9R7</accession>
<evidence type="ECO:0000313" key="1">
    <source>
        <dbReference type="EMBL" id="CAG8714214.1"/>
    </source>
</evidence>
<evidence type="ECO:0000313" key="2">
    <source>
        <dbReference type="Proteomes" id="UP000789396"/>
    </source>
</evidence>
<gene>
    <name evidence="1" type="ORF">RFULGI_LOCUS11045</name>
</gene>
<dbReference type="OrthoDB" id="10535994at2759"/>
<dbReference type="EMBL" id="CAJVPZ010023074">
    <property type="protein sequence ID" value="CAG8714214.1"/>
    <property type="molecule type" value="Genomic_DNA"/>
</dbReference>
<proteinExistence type="predicted"/>
<organism evidence="1 2">
    <name type="scientific">Racocetra fulgida</name>
    <dbReference type="NCBI Taxonomy" id="60492"/>
    <lineage>
        <taxon>Eukaryota</taxon>
        <taxon>Fungi</taxon>
        <taxon>Fungi incertae sedis</taxon>
        <taxon>Mucoromycota</taxon>
        <taxon>Glomeromycotina</taxon>
        <taxon>Glomeromycetes</taxon>
        <taxon>Diversisporales</taxon>
        <taxon>Gigasporaceae</taxon>
        <taxon>Racocetra</taxon>
    </lineage>
</organism>
<keyword evidence="2" id="KW-1185">Reference proteome</keyword>
<reference evidence="1" key="1">
    <citation type="submission" date="2021-06" db="EMBL/GenBank/DDBJ databases">
        <authorList>
            <person name="Kallberg Y."/>
            <person name="Tangrot J."/>
            <person name="Rosling A."/>
        </authorList>
    </citation>
    <scope>NUCLEOTIDE SEQUENCE</scope>
    <source>
        <strain evidence="1">IN212</strain>
    </source>
</reference>
<feature type="non-terminal residue" evidence="1">
    <location>
        <position position="78"/>
    </location>
</feature>
<comment type="caution">
    <text evidence="1">The sequence shown here is derived from an EMBL/GenBank/DDBJ whole genome shotgun (WGS) entry which is preliminary data.</text>
</comment>
<name>A0A9N9N9R7_9GLOM</name>
<dbReference type="AlphaFoldDB" id="A0A9N9N9R7"/>
<protein>
    <submittedName>
        <fullName evidence="1">12808_t:CDS:1</fullName>
    </submittedName>
</protein>